<accession>A0A1C4DSZ1</accession>
<organism evidence="1 2">
    <name type="scientific">Kosakonia oryziphila</name>
    <dbReference type="NCBI Taxonomy" id="1005667"/>
    <lineage>
        <taxon>Bacteria</taxon>
        <taxon>Pseudomonadati</taxon>
        <taxon>Pseudomonadota</taxon>
        <taxon>Gammaproteobacteria</taxon>
        <taxon>Enterobacterales</taxon>
        <taxon>Enterobacteriaceae</taxon>
        <taxon>Kosakonia</taxon>
    </lineage>
</organism>
<proteinExistence type="predicted"/>
<dbReference type="EMBL" id="FMBC01000018">
    <property type="protein sequence ID" value="SCC34477.1"/>
    <property type="molecule type" value="Genomic_DNA"/>
</dbReference>
<gene>
    <name evidence="1" type="ORF">GA0061070_101841</name>
</gene>
<evidence type="ECO:0000313" key="1">
    <source>
        <dbReference type="EMBL" id="SCC34477.1"/>
    </source>
</evidence>
<evidence type="ECO:0000313" key="2">
    <source>
        <dbReference type="Proteomes" id="UP000198515"/>
    </source>
</evidence>
<name>A0A1C4DSZ1_9ENTR</name>
<sequence>MPDDGYALSGFVLSFLCSRAGGTGQFSPPRPQAFYSALFCRFAGRRSAIAIQLKSLQLLSRF</sequence>
<keyword evidence="2" id="KW-1185">Reference proteome</keyword>
<reference evidence="2" key="1">
    <citation type="submission" date="2016-08" db="EMBL/GenBank/DDBJ databases">
        <authorList>
            <person name="Varghese N."/>
            <person name="Submissions Spin"/>
        </authorList>
    </citation>
    <scope>NUCLEOTIDE SEQUENCE [LARGE SCALE GENOMIC DNA]</scope>
    <source>
        <strain evidence="2">REICA_142</strain>
    </source>
</reference>
<protein>
    <submittedName>
        <fullName evidence="1">Uncharacterized protein</fullName>
    </submittedName>
</protein>
<dbReference type="AlphaFoldDB" id="A0A1C4DSZ1"/>
<dbReference type="Proteomes" id="UP000198515">
    <property type="component" value="Unassembled WGS sequence"/>
</dbReference>